<evidence type="ECO:0000256" key="2">
    <source>
        <dbReference type="ARBA" id="ARBA00023125"/>
    </source>
</evidence>
<reference evidence="6" key="1">
    <citation type="submission" date="2021-04" db="EMBL/GenBank/DDBJ databases">
        <title>Genomic analysis of electroactive and textile dye degrading Bacillus circulans strain: DC10 isolated from constructed wetland-microbial fuel cells treating textile dye wastewaters.</title>
        <authorList>
            <person name="Patel D.U."/>
            <person name="Desai C.R."/>
        </authorList>
    </citation>
    <scope>NUCLEOTIDE SEQUENCE</scope>
    <source>
        <strain evidence="6">DC10</strain>
    </source>
</reference>
<dbReference type="InterPro" id="IPR046348">
    <property type="entry name" value="SIS_dom_sf"/>
</dbReference>
<dbReference type="Pfam" id="PF01380">
    <property type="entry name" value="SIS"/>
    <property type="match status" value="1"/>
</dbReference>
<dbReference type="GO" id="GO:0003700">
    <property type="term" value="F:DNA-binding transcription factor activity"/>
    <property type="evidence" value="ECO:0007669"/>
    <property type="project" value="InterPro"/>
</dbReference>
<name>A0A941JI57_NIACI</name>
<evidence type="ECO:0000259" key="4">
    <source>
        <dbReference type="PROSITE" id="PS51071"/>
    </source>
</evidence>
<proteinExistence type="predicted"/>
<keyword evidence="3" id="KW-0804">Transcription</keyword>
<dbReference type="InterPro" id="IPR001347">
    <property type="entry name" value="SIS_dom"/>
</dbReference>
<evidence type="ECO:0000313" key="6">
    <source>
        <dbReference type="EMBL" id="MBR8669210.1"/>
    </source>
</evidence>
<dbReference type="AlphaFoldDB" id="A0A941JI57"/>
<dbReference type="PANTHER" id="PTHR30514:SF21">
    <property type="entry name" value="RPIR-FAMILY TRANSCRIPTIONAL REGULATOR"/>
    <property type="match status" value="1"/>
</dbReference>
<dbReference type="SUPFAM" id="SSF53697">
    <property type="entry name" value="SIS domain"/>
    <property type="match status" value="1"/>
</dbReference>
<feature type="domain" description="SIS" evidence="5">
    <location>
        <begin position="112"/>
        <end position="250"/>
    </location>
</feature>
<dbReference type="PROSITE" id="PS51071">
    <property type="entry name" value="HTH_RPIR"/>
    <property type="match status" value="1"/>
</dbReference>
<dbReference type="PROSITE" id="PS51464">
    <property type="entry name" value="SIS"/>
    <property type="match status" value="1"/>
</dbReference>
<dbReference type="InterPro" id="IPR047640">
    <property type="entry name" value="RpiR-like"/>
</dbReference>
<dbReference type="SUPFAM" id="SSF46689">
    <property type="entry name" value="Homeodomain-like"/>
    <property type="match status" value="1"/>
</dbReference>
<dbReference type="Pfam" id="PF01418">
    <property type="entry name" value="HTH_6"/>
    <property type="match status" value="1"/>
</dbReference>
<protein>
    <submittedName>
        <fullName evidence="6">MurR/RpiR family transcriptional regulator</fullName>
    </submittedName>
</protein>
<keyword evidence="1" id="KW-0805">Transcription regulation</keyword>
<dbReference type="EMBL" id="JAGTPX010000005">
    <property type="protein sequence ID" value="MBR8669210.1"/>
    <property type="molecule type" value="Genomic_DNA"/>
</dbReference>
<comment type="caution">
    <text evidence="6">The sequence shown here is derived from an EMBL/GenBank/DDBJ whole genome shotgun (WGS) entry which is preliminary data.</text>
</comment>
<dbReference type="InterPro" id="IPR036388">
    <property type="entry name" value="WH-like_DNA-bd_sf"/>
</dbReference>
<dbReference type="GO" id="GO:0097367">
    <property type="term" value="F:carbohydrate derivative binding"/>
    <property type="evidence" value="ECO:0007669"/>
    <property type="project" value="InterPro"/>
</dbReference>
<evidence type="ECO:0000256" key="3">
    <source>
        <dbReference type="ARBA" id="ARBA00023163"/>
    </source>
</evidence>
<dbReference type="RefSeq" id="WP_212118001.1">
    <property type="nucleotide sequence ID" value="NZ_JAGTPX020000010.1"/>
</dbReference>
<evidence type="ECO:0000256" key="1">
    <source>
        <dbReference type="ARBA" id="ARBA00023015"/>
    </source>
</evidence>
<organism evidence="6">
    <name type="scientific">Niallia circulans</name>
    <name type="common">Bacillus circulans</name>
    <dbReference type="NCBI Taxonomy" id="1397"/>
    <lineage>
        <taxon>Bacteria</taxon>
        <taxon>Bacillati</taxon>
        <taxon>Bacillota</taxon>
        <taxon>Bacilli</taxon>
        <taxon>Bacillales</taxon>
        <taxon>Bacillaceae</taxon>
        <taxon>Niallia</taxon>
    </lineage>
</organism>
<dbReference type="Gene3D" id="3.40.50.10490">
    <property type="entry name" value="Glucose-6-phosphate isomerase like protein, domain 1"/>
    <property type="match status" value="1"/>
</dbReference>
<evidence type="ECO:0000259" key="5">
    <source>
        <dbReference type="PROSITE" id="PS51464"/>
    </source>
</evidence>
<dbReference type="GO" id="GO:1901135">
    <property type="term" value="P:carbohydrate derivative metabolic process"/>
    <property type="evidence" value="ECO:0007669"/>
    <property type="project" value="InterPro"/>
</dbReference>
<feature type="domain" description="HTH rpiR-type" evidence="4">
    <location>
        <begin position="2"/>
        <end position="77"/>
    </location>
</feature>
<dbReference type="GO" id="GO:0003677">
    <property type="term" value="F:DNA binding"/>
    <property type="evidence" value="ECO:0007669"/>
    <property type="project" value="UniProtKB-KW"/>
</dbReference>
<accession>A0A941JI57</accession>
<dbReference type="InterPro" id="IPR000281">
    <property type="entry name" value="HTH_RpiR"/>
</dbReference>
<gene>
    <name evidence="6" type="ORF">KD144_06605</name>
</gene>
<keyword evidence="2" id="KW-0238">DNA-binding</keyword>
<sequence>MTLFFDKLNSNYENLSESEQEVIDFILKFEDIEHLKLKDIQDKLFLSSSTIIRACKKIGYSSFIKFKYDLLNQMNQTTSKPEKSSFSEVISIISNDFEKTVHLLSEENIQKCADYILQARRIFCMGIGSSSSVVAEFNRKLKLIDKWSNDYSEKYSIERIPDISGASDLLVIFSLSGETKEINETALKTKRKGTKIVSITSISNNSLSVISDFNLFVYSSPSSREKLRSRLMLNVAADLIFENLSLKTTNE</sequence>
<dbReference type="InterPro" id="IPR009057">
    <property type="entry name" value="Homeodomain-like_sf"/>
</dbReference>
<dbReference type="Gene3D" id="1.10.10.10">
    <property type="entry name" value="Winged helix-like DNA-binding domain superfamily/Winged helix DNA-binding domain"/>
    <property type="match status" value="1"/>
</dbReference>
<dbReference type="PANTHER" id="PTHR30514">
    <property type="entry name" value="GLUCOKINASE"/>
    <property type="match status" value="1"/>
</dbReference>
<dbReference type="CDD" id="cd05013">
    <property type="entry name" value="SIS_RpiR"/>
    <property type="match status" value="1"/>
</dbReference>
<dbReference type="InterPro" id="IPR035472">
    <property type="entry name" value="RpiR-like_SIS"/>
</dbReference>